<comment type="caution">
    <text evidence="1">The sequence shown here is derived from an EMBL/GenBank/DDBJ whole genome shotgun (WGS) entry which is preliminary data.</text>
</comment>
<sequence>MAKACRLITQKASMGKEHEENRAIREKGMQARPALLHGVSLKREKQKSRLLRGGFLFQQIDQSYQATSL</sequence>
<accession>A0ABU9JD04</accession>
<evidence type="ECO:0000313" key="2">
    <source>
        <dbReference type="Proteomes" id="UP001491613"/>
    </source>
</evidence>
<proteinExistence type="predicted"/>
<dbReference type="RefSeq" id="WP_342017354.1">
    <property type="nucleotide sequence ID" value="NZ_JAVTII010000003.1"/>
</dbReference>
<evidence type="ECO:0000313" key="1">
    <source>
        <dbReference type="EMBL" id="MEL3919539.1"/>
    </source>
</evidence>
<protein>
    <submittedName>
        <fullName evidence="1">Uncharacterized protein</fullName>
    </submittedName>
</protein>
<keyword evidence="2" id="KW-1185">Reference proteome</keyword>
<dbReference type="Proteomes" id="UP001491613">
    <property type="component" value="Unassembled WGS sequence"/>
</dbReference>
<gene>
    <name evidence="1" type="ORF">V1482_08945</name>
</gene>
<reference evidence="1 2" key="1">
    <citation type="submission" date="2024-01" db="EMBL/GenBank/DDBJ databases">
        <title>Horizontal gene transfer in Aeromonas trota.</title>
        <authorList>
            <person name="Otero Olarra J.E."/>
            <person name="Perez Valdespino A."/>
        </authorList>
    </citation>
    <scope>NUCLEOTIDE SEQUENCE [LARGE SCALE GENOMIC DNA]</scope>
    <source>
        <strain evidence="1 2">9.1</strain>
    </source>
</reference>
<name>A0ABU9JD04_AEREN</name>
<dbReference type="EMBL" id="JAZDDP010000003">
    <property type="protein sequence ID" value="MEL3919539.1"/>
    <property type="molecule type" value="Genomic_DNA"/>
</dbReference>
<organism evidence="1 2">
    <name type="scientific">Aeromonas enteropelogenes</name>
    <name type="common">Aeromonas trota</name>
    <dbReference type="NCBI Taxonomy" id="29489"/>
    <lineage>
        <taxon>Bacteria</taxon>
        <taxon>Pseudomonadati</taxon>
        <taxon>Pseudomonadota</taxon>
        <taxon>Gammaproteobacteria</taxon>
        <taxon>Aeromonadales</taxon>
        <taxon>Aeromonadaceae</taxon>
        <taxon>Aeromonas</taxon>
    </lineage>
</organism>